<name>A0AA38HSJ0_9CUCU</name>
<evidence type="ECO:0000313" key="2">
    <source>
        <dbReference type="Proteomes" id="UP001168821"/>
    </source>
</evidence>
<dbReference type="AlphaFoldDB" id="A0AA38HSJ0"/>
<keyword evidence="2" id="KW-1185">Reference proteome</keyword>
<reference evidence="1" key="1">
    <citation type="journal article" date="2023" name="G3 (Bethesda)">
        <title>Whole genome assemblies of Zophobas morio and Tenebrio molitor.</title>
        <authorList>
            <person name="Kaur S."/>
            <person name="Stinson S.A."/>
            <person name="diCenzo G.C."/>
        </authorList>
    </citation>
    <scope>NUCLEOTIDE SEQUENCE</scope>
    <source>
        <strain evidence="1">QUZm001</strain>
    </source>
</reference>
<gene>
    <name evidence="1" type="ORF">Zmor_028305</name>
</gene>
<accession>A0AA38HSJ0</accession>
<organism evidence="1 2">
    <name type="scientific">Zophobas morio</name>
    <dbReference type="NCBI Taxonomy" id="2755281"/>
    <lineage>
        <taxon>Eukaryota</taxon>
        <taxon>Metazoa</taxon>
        <taxon>Ecdysozoa</taxon>
        <taxon>Arthropoda</taxon>
        <taxon>Hexapoda</taxon>
        <taxon>Insecta</taxon>
        <taxon>Pterygota</taxon>
        <taxon>Neoptera</taxon>
        <taxon>Endopterygota</taxon>
        <taxon>Coleoptera</taxon>
        <taxon>Polyphaga</taxon>
        <taxon>Cucujiformia</taxon>
        <taxon>Tenebrionidae</taxon>
        <taxon>Zophobas</taxon>
    </lineage>
</organism>
<protein>
    <submittedName>
        <fullName evidence="1">Uncharacterized protein</fullName>
    </submittedName>
</protein>
<dbReference type="Proteomes" id="UP001168821">
    <property type="component" value="Unassembled WGS sequence"/>
</dbReference>
<evidence type="ECO:0000313" key="1">
    <source>
        <dbReference type="EMBL" id="KAJ3641832.1"/>
    </source>
</evidence>
<sequence>MNGVKKTQWPKIWRSCAIREAALQSLDNTISSSNSEQILAAGATDLDNAIFFQTIDDFNDIKIDAEHGGCEGFNLESCSQSENNEILNEARVYTAARKTRNGTKEGNIFSYLIETGKSITIRTTRI</sequence>
<proteinExistence type="predicted"/>
<comment type="caution">
    <text evidence="1">The sequence shown here is derived from an EMBL/GenBank/DDBJ whole genome shotgun (WGS) entry which is preliminary data.</text>
</comment>
<dbReference type="EMBL" id="JALNTZ010000009">
    <property type="protein sequence ID" value="KAJ3641832.1"/>
    <property type="molecule type" value="Genomic_DNA"/>
</dbReference>